<keyword evidence="6" id="KW-0472">Membrane</keyword>
<dbReference type="PANTHER" id="PTHR31100:SF70">
    <property type="entry name" value="OS07G0235200 PROTEIN"/>
    <property type="match status" value="1"/>
</dbReference>
<evidence type="ECO:0000256" key="1">
    <source>
        <dbReference type="ARBA" id="ARBA00023015"/>
    </source>
</evidence>
<dbReference type="GO" id="GO:0003680">
    <property type="term" value="F:minor groove of adenine-thymine-rich DNA binding"/>
    <property type="evidence" value="ECO:0007669"/>
    <property type="project" value="InterPro"/>
</dbReference>
<evidence type="ECO:0000259" key="8">
    <source>
        <dbReference type="PROSITE" id="PS51742"/>
    </source>
</evidence>
<keyword evidence="1" id="KW-0805">Transcription regulation</keyword>
<dbReference type="InParanoid" id="A0A1S3CCN1"/>
<feature type="region of interest" description="Disordered" evidence="5">
    <location>
        <begin position="228"/>
        <end position="250"/>
    </location>
</feature>
<dbReference type="Gene3D" id="3.30.1330.80">
    <property type="entry name" value="Hypothetical protein, similar to alpha- acetolactate decarboxylase, domain 2"/>
    <property type="match status" value="1"/>
</dbReference>
<gene>
    <name evidence="10" type="primary">LOC103499492</name>
</gene>
<dbReference type="Pfam" id="PF03479">
    <property type="entry name" value="PCC"/>
    <property type="match status" value="1"/>
</dbReference>
<feature type="transmembrane region" description="Helical" evidence="6">
    <location>
        <begin position="302"/>
        <end position="319"/>
    </location>
</feature>
<keyword evidence="2" id="KW-0238">DNA-binding</keyword>
<keyword evidence="6" id="KW-1133">Transmembrane helix</keyword>
<feature type="region of interest" description="Disordered" evidence="5">
    <location>
        <begin position="43"/>
        <end position="92"/>
    </location>
</feature>
<evidence type="ECO:0000256" key="7">
    <source>
        <dbReference type="SAM" id="SignalP"/>
    </source>
</evidence>
<dbReference type="Proteomes" id="UP001652600">
    <property type="component" value="Chromosome 5"/>
</dbReference>
<keyword evidence="6" id="KW-0812">Transmembrane</keyword>
<keyword evidence="9" id="KW-1185">Reference proteome</keyword>
<keyword evidence="3" id="KW-0804">Transcription</keyword>
<reference evidence="10" key="1">
    <citation type="submission" date="2025-08" db="UniProtKB">
        <authorList>
            <consortium name="RefSeq"/>
        </authorList>
    </citation>
    <scope>IDENTIFICATION</scope>
    <source>
        <tissue evidence="10">Stem</tissue>
    </source>
</reference>
<evidence type="ECO:0000256" key="3">
    <source>
        <dbReference type="ARBA" id="ARBA00023163"/>
    </source>
</evidence>
<keyword evidence="4" id="KW-0539">Nucleus</keyword>
<keyword evidence="7" id="KW-0732">Signal</keyword>
<evidence type="ECO:0000256" key="6">
    <source>
        <dbReference type="SAM" id="Phobius"/>
    </source>
</evidence>
<accession>A0A1S3CCN1</accession>
<dbReference type="PANTHER" id="PTHR31100">
    <property type="entry name" value="AT-HOOK MOTIF NUCLEAR-LOCALIZED PROTEIN 15"/>
    <property type="match status" value="1"/>
</dbReference>
<feature type="non-terminal residue" evidence="10">
    <location>
        <position position="1"/>
    </location>
</feature>
<dbReference type="CDD" id="cd11378">
    <property type="entry name" value="DUF296"/>
    <property type="match status" value="1"/>
</dbReference>
<sequence>SEKLILHLFLQLAPFSFSFSIFANLANSNPWWVSPVGFPTTTPISTTVDGSGRDKDDEEDEPKGGGVEVGSRRSRGRPPGSKNKPKSPIIVTRDSPHALSTHLIEIVGGADVAESINQFCCRRQRGVCVLSGSGTVVDVTLRQSAASAAVIQLRGRFEILSVSGSFLPGRAPPGSTGLTVYLAGGQGQVIGGTVVGPLLAGGPVMLVAATFANATYERLPLQDHHNCEEREASPAATSAGEVEEPPPPPPYPRMETSIYDLIAPNNSHGLDGYAWAHERPSLLYFHLLLLLHIMFEISLHESSWSFFLFLFLFFFFKFYKM</sequence>
<feature type="signal peptide" evidence="7">
    <location>
        <begin position="1"/>
        <end position="18"/>
    </location>
</feature>
<evidence type="ECO:0000256" key="5">
    <source>
        <dbReference type="SAM" id="MobiDB-lite"/>
    </source>
</evidence>
<dbReference type="InterPro" id="IPR005175">
    <property type="entry name" value="PPC_dom"/>
</dbReference>
<dbReference type="KEGG" id="cmo:103499492"/>
<evidence type="ECO:0000256" key="4">
    <source>
        <dbReference type="ARBA" id="ARBA00023242"/>
    </source>
</evidence>
<dbReference type="SUPFAM" id="SSF117856">
    <property type="entry name" value="AF0104/ALDC/Ptd012-like"/>
    <property type="match status" value="1"/>
</dbReference>
<evidence type="ECO:0000256" key="2">
    <source>
        <dbReference type="ARBA" id="ARBA00023125"/>
    </source>
</evidence>
<dbReference type="GO" id="GO:0005634">
    <property type="term" value="C:nucleus"/>
    <property type="evidence" value="ECO:0007669"/>
    <property type="project" value="UniProtKB-SubCell"/>
</dbReference>
<proteinExistence type="predicted"/>
<protein>
    <submittedName>
        <fullName evidence="10">AT-hook motif nuclear-localized protein 20-like</fullName>
    </submittedName>
</protein>
<dbReference type="AlphaFoldDB" id="A0A1S3CCN1"/>
<dbReference type="eggNOG" id="ENOG502QRFG">
    <property type="taxonomic scope" value="Eukaryota"/>
</dbReference>
<evidence type="ECO:0000313" key="9">
    <source>
        <dbReference type="Proteomes" id="UP001652600"/>
    </source>
</evidence>
<organism evidence="9 10">
    <name type="scientific">Cucumis melo</name>
    <name type="common">Muskmelon</name>
    <dbReference type="NCBI Taxonomy" id="3656"/>
    <lineage>
        <taxon>Eukaryota</taxon>
        <taxon>Viridiplantae</taxon>
        <taxon>Streptophyta</taxon>
        <taxon>Embryophyta</taxon>
        <taxon>Tracheophyta</taxon>
        <taxon>Spermatophyta</taxon>
        <taxon>Magnoliopsida</taxon>
        <taxon>eudicotyledons</taxon>
        <taxon>Gunneridae</taxon>
        <taxon>Pentapetalae</taxon>
        <taxon>rosids</taxon>
        <taxon>fabids</taxon>
        <taxon>Cucurbitales</taxon>
        <taxon>Cucurbitaceae</taxon>
        <taxon>Benincaseae</taxon>
        <taxon>Cucumis</taxon>
    </lineage>
</organism>
<dbReference type="RefSeq" id="XP_008460731.2">
    <property type="nucleotide sequence ID" value="XM_008462509.2"/>
</dbReference>
<dbReference type="PROSITE" id="PS51742">
    <property type="entry name" value="PPC"/>
    <property type="match status" value="1"/>
</dbReference>
<evidence type="ECO:0000313" key="10">
    <source>
        <dbReference type="RefSeq" id="XP_008460731.2"/>
    </source>
</evidence>
<feature type="domain" description="PPC" evidence="8">
    <location>
        <begin position="96"/>
        <end position="233"/>
    </location>
</feature>
<feature type="chain" id="PRO_5046882715" evidence="7">
    <location>
        <begin position="19"/>
        <end position="321"/>
    </location>
</feature>
<dbReference type="GeneID" id="103499492"/>
<dbReference type="InterPro" id="IPR014476">
    <property type="entry name" value="AHL15-29"/>
</dbReference>
<dbReference type="GO" id="GO:0003700">
    <property type="term" value="F:DNA-binding transcription factor activity"/>
    <property type="evidence" value="ECO:0007669"/>
    <property type="project" value="TreeGrafter"/>
</dbReference>
<name>A0A1S3CCN1_CUCME</name>